<dbReference type="AlphaFoldDB" id="A0AAW7R1J9"/>
<reference evidence="6 7" key="1">
    <citation type="submission" date="2021-03" db="EMBL/GenBank/DDBJ databases">
        <title>Pseudidiomarina terrestris, a new bacterium isolated from saline soil.</title>
        <authorList>
            <person name="Galisteo C."/>
            <person name="De La Haba R."/>
            <person name="Sanchez-Porro C."/>
            <person name="Ventosa A."/>
        </authorList>
    </citation>
    <scope>NUCLEOTIDE SEQUENCE [LARGE SCALE GENOMIC DNA]</scope>
    <source>
        <strain evidence="4 7">1APP75-32.1</strain>
        <strain evidence="6">1APR75-15</strain>
        <strain evidence="5">1ASR75-15</strain>
    </source>
</reference>
<dbReference type="PRINTS" id="PR00080">
    <property type="entry name" value="SDRFAMILY"/>
</dbReference>
<dbReference type="GO" id="GO:0032787">
    <property type="term" value="P:monocarboxylic acid metabolic process"/>
    <property type="evidence" value="ECO:0007669"/>
    <property type="project" value="UniProtKB-ARBA"/>
</dbReference>
<dbReference type="FunFam" id="3.40.50.720:FF:000173">
    <property type="entry name" value="3-oxoacyl-[acyl-carrier protein] reductase"/>
    <property type="match status" value="1"/>
</dbReference>
<dbReference type="RefSeq" id="WP_301774460.1">
    <property type="nucleotide sequence ID" value="NZ_JAGGJB010000003.1"/>
</dbReference>
<comment type="similarity">
    <text evidence="1">Belongs to the short-chain dehydrogenases/reductases (SDR) family.</text>
</comment>
<dbReference type="EMBL" id="JAGGJB010000003">
    <property type="protein sequence ID" value="MDN7124510.1"/>
    <property type="molecule type" value="Genomic_DNA"/>
</dbReference>
<dbReference type="InterPro" id="IPR002347">
    <property type="entry name" value="SDR_fam"/>
</dbReference>
<dbReference type="PRINTS" id="PR00081">
    <property type="entry name" value="GDHRDH"/>
</dbReference>
<evidence type="ECO:0000313" key="7">
    <source>
        <dbReference type="Proteomes" id="UP001169492"/>
    </source>
</evidence>
<evidence type="ECO:0000313" key="5">
    <source>
        <dbReference type="EMBL" id="MDN7129199.1"/>
    </source>
</evidence>
<dbReference type="PANTHER" id="PTHR42879">
    <property type="entry name" value="3-OXOACYL-(ACYL-CARRIER-PROTEIN) REDUCTASE"/>
    <property type="match status" value="1"/>
</dbReference>
<dbReference type="GO" id="GO:0005737">
    <property type="term" value="C:cytoplasm"/>
    <property type="evidence" value="ECO:0007669"/>
    <property type="project" value="InterPro"/>
</dbReference>
<dbReference type="PROSITE" id="PS00061">
    <property type="entry name" value="ADH_SHORT"/>
    <property type="match status" value="1"/>
</dbReference>
<dbReference type="InterPro" id="IPR036291">
    <property type="entry name" value="NAD(P)-bd_dom_sf"/>
</dbReference>
<feature type="domain" description="Ketoreductase" evidence="3">
    <location>
        <begin position="4"/>
        <end position="190"/>
    </location>
</feature>
<dbReference type="Gene3D" id="3.40.50.720">
    <property type="entry name" value="NAD(P)-binding Rossmann-like Domain"/>
    <property type="match status" value="1"/>
</dbReference>
<proteinExistence type="inferred from homology"/>
<evidence type="ECO:0000259" key="3">
    <source>
        <dbReference type="SMART" id="SM00822"/>
    </source>
</evidence>
<dbReference type="Pfam" id="PF13561">
    <property type="entry name" value="adh_short_C2"/>
    <property type="match status" value="1"/>
</dbReference>
<dbReference type="Proteomes" id="UP001169492">
    <property type="component" value="Unassembled WGS sequence"/>
</dbReference>
<dbReference type="InterPro" id="IPR020904">
    <property type="entry name" value="Sc_DH/Rdtase_CS"/>
</dbReference>
<comment type="caution">
    <text evidence="4">The sequence shown here is derived from an EMBL/GenBank/DDBJ whole genome shotgun (WGS) entry which is preliminary data.</text>
</comment>
<gene>
    <name evidence="4" type="primary">phbB</name>
    <name evidence="4" type="ORF">J6I90_06415</name>
    <name evidence="5" type="ORF">J6I92_04890</name>
</gene>
<evidence type="ECO:0000313" key="6">
    <source>
        <dbReference type="Proteomes" id="UP001169491"/>
    </source>
</evidence>
<evidence type="ECO:0000313" key="4">
    <source>
        <dbReference type="EMBL" id="MDN7124510.1"/>
    </source>
</evidence>
<keyword evidence="2 4" id="KW-0560">Oxidoreductase</keyword>
<dbReference type="InterPro" id="IPR057326">
    <property type="entry name" value="KR_dom"/>
</dbReference>
<protein>
    <submittedName>
        <fullName evidence="4">Acetoacetyl-CoA reductase</fullName>
        <ecNumber evidence="4">1.1.1.36</ecNumber>
    </submittedName>
</protein>
<dbReference type="NCBIfam" id="NF009466">
    <property type="entry name" value="PRK12826.1-2"/>
    <property type="match status" value="1"/>
</dbReference>
<dbReference type="Proteomes" id="UP001169491">
    <property type="component" value="Unassembled WGS sequence"/>
</dbReference>
<evidence type="ECO:0000256" key="2">
    <source>
        <dbReference type="ARBA" id="ARBA00023002"/>
    </source>
</evidence>
<dbReference type="InterPro" id="IPR011283">
    <property type="entry name" value="Acetoacetyl-CoA_reductase"/>
</dbReference>
<dbReference type="EMBL" id="JAGGJC010000001">
    <property type="protein sequence ID" value="MDN7129199.1"/>
    <property type="molecule type" value="Genomic_DNA"/>
</dbReference>
<keyword evidence="6" id="KW-1185">Reference proteome</keyword>
<organism evidence="4 7">
    <name type="scientific">Pseudidiomarina terrestris</name>
    <dbReference type="NCBI Taxonomy" id="2820060"/>
    <lineage>
        <taxon>Bacteria</taxon>
        <taxon>Pseudomonadati</taxon>
        <taxon>Pseudomonadota</taxon>
        <taxon>Gammaproteobacteria</taxon>
        <taxon>Alteromonadales</taxon>
        <taxon>Idiomarinaceae</taxon>
        <taxon>Pseudidiomarina</taxon>
    </lineage>
</organism>
<dbReference type="InterPro" id="IPR050259">
    <property type="entry name" value="SDR"/>
</dbReference>
<dbReference type="SUPFAM" id="SSF51735">
    <property type="entry name" value="NAD(P)-binding Rossmann-fold domains"/>
    <property type="match status" value="1"/>
</dbReference>
<dbReference type="NCBIfam" id="TIGR01829">
    <property type="entry name" value="AcAcCoA_reduct"/>
    <property type="match status" value="1"/>
</dbReference>
<evidence type="ECO:0000256" key="1">
    <source>
        <dbReference type="ARBA" id="ARBA00006484"/>
    </source>
</evidence>
<dbReference type="SMART" id="SM00822">
    <property type="entry name" value="PKS_KR"/>
    <property type="match status" value="1"/>
</dbReference>
<dbReference type="EC" id="1.1.1.36" evidence="4"/>
<name>A0AAW7R1J9_9GAMM</name>
<dbReference type="NCBIfam" id="NF009464">
    <property type="entry name" value="PRK12824.1"/>
    <property type="match status" value="1"/>
</dbReference>
<dbReference type="GO" id="GO:0042619">
    <property type="term" value="P:poly-hydroxybutyrate biosynthetic process"/>
    <property type="evidence" value="ECO:0007669"/>
    <property type="project" value="InterPro"/>
</dbReference>
<sequence>MNKRKAIVTGALGGMGTAIVSRLLANNYFVVGTFRPGAESRAEDWRERHFAGERSLKIVALDVSCAEMSEQVCSDLISELGIISVLINNAGITDDSSFRKMTYKQWHSVLETNLGGCFNMCKAIFLHMSEQKYGRIINISSVNGQKGQFGQANYAASKAGIYGLTKSLALEGARKGITCNSISPGYIRTDMTKQIPDHVLEPILGTIPVGRMGEPEEIANAVLFLADELSGFITGANLSVNGGQHM</sequence>
<dbReference type="GO" id="GO:0018454">
    <property type="term" value="F:acetoacetyl-CoA reductase activity"/>
    <property type="evidence" value="ECO:0007669"/>
    <property type="project" value="UniProtKB-EC"/>
</dbReference>
<accession>A0AAW7R1J9</accession>
<dbReference type="PANTHER" id="PTHR42879:SF2">
    <property type="entry name" value="3-OXOACYL-[ACYL-CARRIER-PROTEIN] REDUCTASE FABG"/>
    <property type="match status" value="1"/>
</dbReference>